<dbReference type="OrthoDB" id="185373at2759"/>
<dbReference type="EMBL" id="CAJPDQ010000001">
    <property type="protein sequence ID" value="CAF9903532.1"/>
    <property type="molecule type" value="Genomic_DNA"/>
</dbReference>
<name>A0A8H3HV11_9LECA</name>
<dbReference type="AlphaFoldDB" id="A0A8H3HV11"/>
<evidence type="ECO:0000313" key="3">
    <source>
        <dbReference type="Proteomes" id="UP000664169"/>
    </source>
</evidence>
<dbReference type="Proteomes" id="UP000664169">
    <property type="component" value="Unassembled WGS sequence"/>
</dbReference>
<organism evidence="2 3">
    <name type="scientific">Gomphillus americanus</name>
    <dbReference type="NCBI Taxonomy" id="1940652"/>
    <lineage>
        <taxon>Eukaryota</taxon>
        <taxon>Fungi</taxon>
        <taxon>Dikarya</taxon>
        <taxon>Ascomycota</taxon>
        <taxon>Pezizomycotina</taxon>
        <taxon>Lecanoromycetes</taxon>
        <taxon>OSLEUM clade</taxon>
        <taxon>Ostropomycetidae</taxon>
        <taxon>Ostropales</taxon>
        <taxon>Graphidaceae</taxon>
        <taxon>Gomphilloideae</taxon>
        <taxon>Gomphillus</taxon>
    </lineage>
</organism>
<feature type="region of interest" description="Disordered" evidence="1">
    <location>
        <begin position="820"/>
        <end position="844"/>
    </location>
</feature>
<comment type="caution">
    <text evidence="2">The sequence shown here is derived from an EMBL/GenBank/DDBJ whole genome shotgun (WGS) entry which is preliminary data.</text>
</comment>
<keyword evidence="3" id="KW-1185">Reference proteome</keyword>
<sequence>MQRVFWRALEARGSCNCAICTPIRPGLARKVNTLPAKRGIKFGDIVTIVYGTVLGTAAFYDGTSKKKRREKIDDALIGLLLQNEAAIRDQEARLKALGYNGSESASTLSEDLIRRASNADWTRWSTIFSRPALIKPAPSYARHYSTRYMNKEKKFASNNDGWWEAEMLARQEQRVVDRLQISSQPQDYMENTQFPSKCKGVPESSVPKSEARILGKSLEDAWEDMTLIPNRRNWQIREIAVTQLVLKLVKTYLTSIDTEKENVPTIQFTNASGSISRFEIEDVPDIIRSHKELSHRMECIKRGMQVPPISESAGPFQFPQFRVYGRSEGMHSSYHSDVWEQNDKLAAIFLQADSSANLISELCSFLVSQTCGPNIHTMNLLLLLFLDVQWYQACKAIISTISVLAANQNEVTDVAKLQYYHLTQQDLNLDAQRALMLCLDGRATRTAFDAGKLTVETFQPDQVTVRTRIQDGVQRTTHALKAGWTAEAFSIVIIDLLDRGELAEALAEIASMHLSGLQETPNTLEAMLQYSVFKEDWDVALKSWTRFEELSYTKSVLTWYWMLQACATCRQTHNFYNMVSMGIQQGVLSRDVEYSIEAFNFSISARDKLKRKTHALQRLKYRISIPRLPQRDLHVQGDDIIQMPNLEQTMLMAYLQYAKLRKSTSGWFVDHLEYLRSAEEEFQSLVQSLHASPKVLRSLRERWAIFDAKLEMFATVRNGGYIAENVTLDAAIKRMVLDDYACVGSGDDISAATTHTEMSPAGSKLYETSIRTESILSRIHEGGALPRLYPETSNSGLALSEHSSLSRLRVNIQQLISGHHNSLKDGTANQTHGQQTSTEGHTRAGHKWIPENRWLWTQHLQSSDDVRPPCIPHIKDDIPDVVIRKVPSGLHFTKVVSQPRKSDTSWRHVTIEPLGSIPESGKKVELEFSAVQLVEEELVQQQNQRSAQVTHQDDDNVDMNEEYAQDHRLAAVA</sequence>
<reference evidence="2" key="1">
    <citation type="submission" date="2021-03" db="EMBL/GenBank/DDBJ databases">
        <authorList>
            <person name="Tagirdzhanova G."/>
        </authorList>
    </citation>
    <scope>NUCLEOTIDE SEQUENCE</scope>
</reference>
<proteinExistence type="predicted"/>
<accession>A0A8H3HV11</accession>
<evidence type="ECO:0000256" key="1">
    <source>
        <dbReference type="SAM" id="MobiDB-lite"/>
    </source>
</evidence>
<evidence type="ECO:0000313" key="2">
    <source>
        <dbReference type="EMBL" id="CAF9903532.1"/>
    </source>
</evidence>
<feature type="compositionally biased region" description="Polar residues" evidence="1">
    <location>
        <begin position="827"/>
        <end position="839"/>
    </location>
</feature>
<protein>
    <submittedName>
        <fullName evidence="2">Uncharacterized protein</fullName>
    </submittedName>
</protein>
<gene>
    <name evidence="2" type="ORF">GOMPHAMPRED_000349</name>
</gene>